<keyword evidence="4" id="KW-1185">Reference proteome</keyword>
<evidence type="ECO:0000313" key="4">
    <source>
        <dbReference type="Proteomes" id="UP000635387"/>
    </source>
</evidence>
<evidence type="ECO:0000256" key="1">
    <source>
        <dbReference type="SAM" id="MobiDB-lite"/>
    </source>
</evidence>
<sequence length="103" mass="10926">MSDLEGESRPRWKGVPGGDGTGPEVADVVQLVDMVKVGRMIGVLPRSLIEPMNAGVVCVPVIDAPLSRLVLAWNEQDRRPLVASFVAAALEAKPHQDSVAASQ</sequence>
<accession>A0ABQ3MD97</accession>
<feature type="region of interest" description="Disordered" evidence="1">
    <location>
        <begin position="1"/>
        <end position="24"/>
    </location>
</feature>
<proteinExistence type="predicted"/>
<feature type="domain" description="LysR substrate-binding" evidence="2">
    <location>
        <begin position="23"/>
        <end position="92"/>
    </location>
</feature>
<name>A0ABQ3MD97_9PSEU</name>
<comment type="caution">
    <text evidence="3">The sequence shown here is derived from an EMBL/GenBank/DDBJ whole genome shotgun (WGS) entry which is preliminary data.</text>
</comment>
<reference evidence="4" key="1">
    <citation type="journal article" date="2019" name="Int. J. Syst. Evol. Microbiol.">
        <title>The Global Catalogue of Microorganisms (GCM) 10K type strain sequencing project: providing services to taxonomists for standard genome sequencing and annotation.</title>
        <authorList>
            <consortium name="The Broad Institute Genomics Platform"/>
            <consortium name="The Broad Institute Genome Sequencing Center for Infectious Disease"/>
            <person name="Wu L."/>
            <person name="Ma J."/>
        </authorList>
    </citation>
    <scope>NUCLEOTIDE SEQUENCE [LARGE SCALE GENOMIC DNA]</scope>
    <source>
        <strain evidence="4">CGMCC 4.7683</strain>
    </source>
</reference>
<dbReference type="Proteomes" id="UP000635387">
    <property type="component" value="Unassembled WGS sequence"/>
</dbReference>
<organism evidence="3 4">
    <name type="scientific">Amycolatopsis oliviviridis</name>
    <dbReference type="NCBI Taxonomy" id="1471590"/>
    <lineage>
        <taxon>Bacteria</taxon>
        <taxon>Bacillati</taxon>
        <taxon>Actinomycetota</taxon>
        <taxon>Actinomycetes</taxon>
        <taxon>Pseudonocardiales</taxon>
        <taxon>Pseudonocardiaceae</taxon>
        <taxon>Amycolatopsis</taxon>
    </lineage>
</organism>
<gene>
    <name evidence="3" type="ORF">GCM10017790_82370</name>
</gene>
<dbReference type="Gene3D" id="3.40.190.10">
    <property type="entry name" value="Periplasmic binding protein-like II"/>
    <property type="match status" value="2"/>
</dbReference>
<dbReference type="EMBL" id="BNAY01000016">
    <property type="protein sequence ID" value="GHH37702.1"/>
    <property type="molecule type" value="Genomic_DNA"/>
</dbReference>
<evidence type="ECO:0000313" key="3">
    <source>
        <dbReference type="EMBL" id="GHH37702.1"/>
    </source>
</evidence>
<evidence type="ECO:0000259" key="2">
    <source>
        <dbReference type="Pfam" id="PF03466"/>
    </source>
</evidence>
<feature type="compositionally biased region" description="Basic and acidic residues" evidence="1">
    <location>
        <begin position="1"/>
        <end position="10"/>
    </location>
</feature>
<dbReference type="SUPFAM" id="SSF53850">
    <property type="entry name" value="Periplasmic binding protein-like II"/>
    <property type="match status" value="1"/>
</dbReference>
<protein>
    <recommendedName>
        <fullName evidence="2">LysR substrate-binding domain-containing protein</fullName>
    </recommendedName>
</protein>
<dbReference type="Pfam" id="PF03466">
    <property type="entry name" value="LysR_substrate"/>
    <property type="match status" value="1"/>
</dbReference>
<dbReference type="InterPro" id="IPR005119">
    <property type="entry name" value="LysR_subst-bd"/>
</dbReference>
<dbReference type="RefSeq" id="WP_229908296.1">
    <property type="nucleotide sequence ID" value="NZ_BNAY01000016.1"/>
</dbReference>